<evidence type="ECO:0000256" key="3">
    <source>
        <dbReference type="ARBA" id="ARBA00023163"/>
    </source>
</evidence>
<dbReference type="PANTHER" id="PTHR44688">
    <property type="entry name" value="DNA-BINDING TRANSCRIPTIONAL ACTIVATOR DEVR_DOSR"/>
    <property type="match status" value="1"/>
</dbReference>
<dbReference type="CDD" id="cd06170">
    <property type="entry name" value="LuxR_C_like"/>
    <property type="match status" value="1"/>
</dbReference>
<evidence type="ECO:0000256" key="2">
    <source>
        <dbReference type="ARBA" id="ARBA00023125"/>
    </source>
</evidence>
<feature type="domain" description="HTH luxR-type" evidence="4">
    <location>
        <begin position="192"/>
        <end position="257"/>
    </location>
</feature>
<evidence type="ECO:0000259" key="4">
    <source>
        <dbReference type="PROSITE" id="PS50043"/>
    </source>
</evidence>
<keyword evidence="2" id="KW-0238">DNA-binding</keyword>
<keyword evidence="3" id="KW-0804">Transcription</keyword>
<accession>A0A3B0RZV3</accession>
<protein>
    <submittedName>
        <fullName evidence="5">Transcriptional regulator, LuxR family</fullName>
    </submittedName>
</protein>
<reference evidence="5" key="1">
    <citation type="submission" date="2018-06" db="EMBL/GenBank/DDBJ databases">
        <authorList>
            <person name="Zhirakovskaya E."/>
        </authorList>
    </citation>
    <scope>NUCLEOTIDE SEQUENCE</scope>
</reference>
<dbReference type="Gene3D" id="1.10.10.10">
    <property type="entry name" value="Winged helix-like DNA-binding domain superfamily/Winged helix DNA-binding domain"/>
    <property type="match status" value="1"/>
</dbReference>
<dbReference type="PROSITE" id="PS50043">
    <property type="entry name" value="HTH_LUXR_2"/>
    <property type="match status" value="1"/>
</dbReference>
<name>A0A3B0RZV3_9ZZZZ</name>
<dbReference type="Pfam" id="PF00196">
    <property type="entry name" value="GerE"/>
    <property type="match status" value="1"/>
</dbReference>
<dbReference type="EMBL" id="UOED01000133">
    <property type="protein sequence ID" value="VAV99464.1"/>
    <property type="molecule type" value="Genomic_DNA"/>
</dbReference>
<evidence type="ECO:0000313" key="5">
    <source>
        <dbReference type="EMBL" id="VAV99464.1"/>
    </source>
</evidence>
<dbReference type="InterPro" id="IPR016032">
    <property type="entry name" value="Sig_transdc_resp-reg_C-effctor"/>
</dbReference>
<sequence length="274" mass="30752">MTVTSNFYDWNEGITVLFEASGNSAVSENLFKVISSRIPIESFIVFQYHKAGIPEISYENLNNMDHRNNLKSYLDGAYLLDPFYQYFVEGDIQGPLRLRDIAPDHFLKSDYYRSYYKFSGLRDEVNIYIPLSDQSALALALGREAGKRGFGKKELAILQDMMPVLNSVCRRQWQNTAVKAAQGNIRFIQALDNFGTSCLSAKESEVLHLLLMGHSAKSTAARMGISPGTVKVHRNNIYAKLDISSQTELFSLFIGALAHMTGDGSEDPLIAYHQ</sequence>
<dbReference type="GO" id="GO:0006355">
    <property type="term" value="P:regulation of DNA-templated transcription"/>
    <property type="evidence" value="ECO:0007669"/>
    <property type="project" value="InterPro"/>
</dbReference>
<gene>
    <name evidence="5" type="ORF">MNBD_ALPHA02-1997</name>
</gene>
<keyword evidence="1" id="KW-0805">Transcription regulation</keyword>
<dbReference type="PANTHER" id="PTHR44688:SF16">
    <property type="entry name" value="DNA-BINDING TRANSCRIPTIONAL ACTIVATOR DEVR_DOSR"/>
    <property type="match status" value="1"/>
</dbReference>
<evidence type="ECO:0000256" key="1">
    <source>
        <dbReference type="ARBA" id="ARBA00023015"/>
    </source>
</evidence>
<dbReference type="SUPFAM" id="SSF46894">
    <property type="entry name" value="C-terminal effector domain of the bipartite response regulators"/>
    <property type="match status" value="1"/>
</dbReference>
<organism evidence="5">
    <name type="scientific">hydrothermal vent metagenome</name>
    <dbReference type="NCBI Taxonomy" id="652676"/>
    <lineage>
        <taxon>unclassified sequences</taxon>
        <taxon>metagenomes</taxon>
        <taxon>ecological metagenomes</taxon>
    </lineage>
</organism>
<dbReference type="InterPro" id="IPR036388">
    <property type="entry name" value="WH-like_DNA-bd_sf"/>
</dbReference>
<dbReference type="InterPro" id="IPR000792">
    <property type="entry name" value="Tscrpt_reg_LuxR_C"/>
</dbReference>
<dbReference type="PRINTS" id="PR00038">
    <property type="entry name" value="HTHLUXR"/>
</dbReference>
<dbReference type="AlphaFoldDB" id="A0A3B0RZV3"/>
<dbReference type="SMART" id="SM00421">
    <property type="entry name" value="HTH_LUXR"/>
    <property type="match status" value="1"/>
</dbReference>
<dbReference type="GO" id="GO:0003677">
    <property type="term" value="F:DNA binding"/>
    <property type="evidence" value="ECO:0007669"/>
    <property type="project" value="UniProtKB-KW"/>
</dbReference>
<proteinExistence type="predicted"/>